<dbReference type="AlphaFoldDB" id="A0A0D6JEE3"/>
<evidence type="ECO:0000313" key="1">
    <source>
        <dbReference type="EMBL" id="CPR17786.1"/>
    </source>
</evidence>
<dbReference type="EMBL" id="LN829119">
    <property type="protein sequence ID" value="CPR17786.1"/>
    <property type="molecule type" value="Genomic_DNA"/>
</dbReference>
<keyword evidence="2" id="KW-1185">Reference proteome</keyword>
<reference evidence="2" key="1">
    <citation type="submission" date="2015-02" db="EMBL/GenBank/DDBJ databases">
        <authorList>
            <person name="Chooi Y.-H."/>
        </authorList>
    </citation>
    <scope>NUCLEOTIDE SEQUENCE [LARGE SCALE GENOMIC DNA]</scope>
    <source>
        <strain evidence="2">strain Y</strain>
    </source>
</reference>
<protein>
    <submittedName>
        <fullName evidence="1">Uncharacterized protein</fullName>
    </submittedName>
</protein>
<name>A0A0D6JEE3_9HYPH</name>
<dbReference type="KEGG" id="fil:BN1229_v1_1417"/>
<organism evidence="1 2">
    <name type="scientific">Candidatus Filomicrobium marinum</name>
    <dbReference type="NCBI Taxonomy" id="1608628"/>
    <lineage>
        <taxon>Bacteria</taxon>
        <taxon>Pseudomonadati</taxon>
        <taxon>Pseudomonadota</taxon>
        <taxon>Alphaproteobacteria</taxon>
        <taxon>Hyphomicrobiales</taxon>
        <taxon>Hyphomicrobiaceae</taxon>
        <taxon>Filomicrobium</taxon>
    </lineage>
</organism>
<evidence type="ECO:0000313" key="2">
    <source>
        <dbReference type="Proteomes" id="UP000033187"/>
    </source>
</evidence>
<dbReference type="KEGG" id="fiy:BN1229_v1_1418"/>
<dbReference type="Proteomes" id="UP000033187">
    <property type="component" value="Chromosome 1"/>
</dbReference>
<proteinExistence type="predicted"/>
<sequence>MPEELLVEFEIFRTEDFIQLGKGGWSDAMEFGDVRAAPPCKIVGLKNTVVDQRPLRRLRESEKRSA</sequence>
<accession>A0A0D6JEE3</accession>
<gene>
    <name evidence="1" type="ORF">YBN1229_v1_1418</name>
</gene>